<proteinExistence type="predicted"/>
<organism evidence="1">
    <name type="scientific">Anguilla anguilla</name>
    <name type="common">European freshwater eel</name>
    <name type="synonym">Muraena anguilla</name>
    <dbReference type="NCBI Taxonomy" id="7936"/>
    <lineage>
        <taxon>Eukaryota</taxon>
        <taxon>Metazoa</taxon>
        <taxon>Chordata</taxon>
        <taxon>Craniata</taxon>
        <taxon>Vertebrata</taxon>
        <taxon>Euteleostomi</taxon>
        <taxon>Actinopterygii</taxon>
        <taxon>Neopterygii</taxon>
        <taxon>Teleostei</taxon>
        <taxon>Anguilliformes</taxon>
        <taxon>Anguillidae</taxon>
        <taxon>Anguilla</taxon>
    </lineage>
</organism>
<reference evidence="1" key="1">
    <citation type="submission" date="2014-11" db="EMBL/GenBank/DDBJ databases">
        <authorList>
            <person name="Amaro Gonzalez C."/>
        </authorList>
    </citation>
    <scope>NUCLEOTIDE SEQUENCE</scope>
</reference>
<protein>
    <submittedName>
        <fullName evidence="1">Uncharacterized protein</fullName>
    </submittedName>
</protein>
<accession>A0A0E9RIG1</accession>
<sequence>MPLKAESVYLMVYTHMPLKAESVYLMVYTHMPLKAESAFIRKDASILIRKRSTCLPEHTVHTFEAWYV</sequence>
<dbReference type="AlphaFoldDB" id="A0A0E9RIG1"/>
<name>A0A0E9RIG1_ANGAN</name>
<dbReference type="EMBL" id="GBXM01080347">
    <property type="protein sequence ID" value="JAH28230.1"/>
    <property type="molecule type" value="Transcribed_RNA"/>
</dbReference>
<reference evidence="1" key="2">
    <citation type="journal article" date="2015" name="Fish Shellfish Immunol.">
        <title>Early steps in the European eel (Anguilla anguilla)-Vibrio vulnificus interaction in the gills: Role of the RtxA13 toxin.</title>
        <authorList>
            <person name="Callol A."/>
            <person name="Pajuelo D."/>
            <person name="Ebbesson L."/>
            <person name="Teles M."/>
            <person name="MacKenzie S."/>
            <person name="Amaro C."/>
        </authorList>
    </citation>
    <scope>NUCLEOTIDE SEQUENCE</scope>
</reference>
<evidence type="ECO:0000313" key="1">
    <source>
        <dbReference type="EMBL" id="JAH28230.1"/>
    </source>
</evidence>